<sequence>MILITGINGEMGSALIKKLHYLKFDNIIGFDLNEPKDQIKSYLYKNYTGDIQNHSLIQKIFKDNNIDTIYHLAAILSTKAELNPIMAHNINVGGFLNIIEHIN</sequence>
<dbReference type="GO" id="GO:0006567">
    <property type="term" value="P:L-threonine catabolic process"/>
    <property type="evidence" value="ECO:0007669"/>
    <property type="project" value="TreeGrafter"/>
</dbReference>
<dbReference type="InterPro" id="IPR036291">
    <property type="entry name" value="NAD(P)-bd_dom_sf"/>
</dbReference>
<dbReference type="Pfam" id="PF01370">
    <property type="entry name" value="Epimerase"/>
    <property type="match status" value="1"/>
</dbReference>
<dbReference type="SUPFAM" id="SSF51735">
    <property type="entry name" value="NAD(P)-binding Rossmann-fold domains"/>
    <property type="match status" value="1"/>
</dbReference>
<organism evidence="3">
    <name type="scientific">marine metagenome</name>
    <dbReference type="NCBI Taxonomy" id="408172"/>
    <lineage>
        <taxon>unclassified sequences</taxon>
        <taxon>metagenomes</taxon>
        <taxon>ecological metagenomes</taxon>
    </lineage>
</organism>
<feature type="domain" description="NAD-dependent epimerase/dehydratase" evidence="2">
    <location>
        <begin position="2"/>
        <end position="102"/>
    </location>
</feature>
<dbReference type="InterPro" id="IPR001509">
    <property type="entry name" value="Epimerase_deHydtase"/>
</dbReference>
<dbReference type="AlphaFoldDB" id="A0A382P154"/>
<reference evidence="3" key="1">
    <citation type="submission" date="2018-05" db="EMBL/GenBank/DDBJ databases">
        <authorList>
            <person name="Lanie J.A."/>
            <person name="Ng W.-L."/>
            <person name="Kazmierczak K.M."/>
            <person name="Andrzejewski T.M."/>
            <person name="Davidsen T.M."/>
            <person name="Wayne K.J."/>
            <person name="Tettelin H."/>
            <person name="Glass J.I."/>
            <person name="Rusch D."/>
            <person name="Podicherti R."/>
            <person name="Tsui H.-C.T."/>
            <person name="Winkler M.E."/>
        </authorList>
    </citation>
    <scope>NUCLEOTIDE SEQUENCE</scope>
</reference>
<proteinExistence type="inferred from homology"/>
<evidence type="ECO:0000256" key="1">
    <source>
        <dbReference type="ARBA" id="ARBA00007637"/>
    </source>
</evidence>
<accession>A0A382P154</accession>
<protein>
    <recommendedName>
        <fullName evidence="2">NAD-dependent epimerase/dehydratase domain-containing protein</fullName>
    </recommendedName>
</protein>
<feature type="non-terminal residue" evidence="3">
    <location>
        <position position="1"/>
    </location>
</feature>
<evidence type="ECO:0000259" key="2">
    <source>
        <dbReference type="Pfam" id="PF01370"/>
    </source>
</evidence>
<dbReference type="PANTHER" id="PTHR42687:SF1">
    <property type="entry name" value="L-THREONINE 3-DEHYDROGENASE, MITOCHONDRIAL"/>
    <property type="match status" value="1"/>
</dbReference>
<name>A0A382P154_9ZZZZ</name>
<gene>
    <name evidence="3" type="ORF">METZ01_LOCUS319967</name>
</gene>
<dbReference type="PANTHER" id="PTHR42687">
    <property type="entry name" value="L-THREONINE 3-DEHYDROGENASE"/>
    <property type="match status" value="1"/>
</dbReference>
<dbReference type="InterPro" id="IPR051225">
    <property type="entry name" value="NAD(P)_epim/dehydratase"/>
</dbReference>
<dbReference type="EMBL" id="UINC01104165">
    <property type="protein sequence ID" value="SVC67113.1"/>
    <property type="molecule type" value="Genomic_DNA"/>
</dbReference>
<dbReference type="GO" id="GO:0008743">
    <property type="term" value="F:L-threonine 3-dehydrogenase activity"/>
    <property type="evidence" value="ECO:0007669"/>
    <property type="project" value="TreeGrafter"/>
</dbReference>
<feature type="non-terminal residue" evidence="3">
    <location>
        <position position="103"/>
    </location>
</feature>
<evidence type="ECO:0000313" key="3">
    <source>
        <dbReference type="EMBL" id="SVC67113.1"/>
    </source>
</evidence>
<comment type="similarity">
    <text evidence="1">Belongs to the NAD(P)-dependent epimerase/dehydratase family.</text>
</comment>
<dbReference type="Gene3D" id="3.40.50.720">
    <property type="entry name" value="NAD(P)-binding Rossmann-like Domain"/>
    <property type="match status" value="1"/>
</dbReference>